<gene>
    <name evidence="1" type="ORF">NPIL_580521</name>
</gene>
<evidence type="ECO:0000313" key="2">
    <source>
        <dbReference type="Proteomes" id="UP000887013"/>
    </source>
</evidence>
<evidence type="ECO:0000313" key="1">
    <source>
        <dbReference type="EMBL" id="GFU06294.1"/>
    </source>
</evidence>
<dbReference type="EMBL" id="BMAW01077422">
    <property type="protein sequence ID" value="GFU06294.1"/>
    <property type="molecule type" value="Genomic_DNA"/>
</dbReference>
<accession>A0A8X6UFY5</accession>
<sequence length="124" mass="14667">MFFFSVLNTDQKSKSFYSLNWRDTNSYCDPDFRSNSKISKLEFSTLRKRRVKYAIRTLRDELMEVSESRMRAVLVSRSGRQSVSSRDADVNFNWNYPKFFPDTCMILKEMNTISGKADRDSENQ</sequence>
<name>A0A8X6UFY5_NEPPI</name>
<protein>
    <submittedName>
        <fullName evidence="1">Uncharacterized protein</fullName>
    </submittedName>
</protein>
<keyword evidence="2" id="KW-1185">Reference proteome</keyword>
<dbReference type="Proteomes" id="UP000887013">
    <property type="component" value="Unassembled WGS sequence"/>
</dbReference>
<reference evidence="1" key="1">
    <citation type="submission" date="2020-08" db="EMBL/GenBank/DDBJ databases">
        <title>Multicomponent nature underlies the extraordinary mechanical properties of spider dragline silk.</title>
        <authorList>
            <person name="Kono N."/>
            <person name="Nakamura H."/>
            <person name="Mori M."/>
            <person name="Yoshida Y."/>
            <person name="Ohtoshi R."/>
            <person name="Malay A.D."/>
            <person name="Moran D.A.P."/>
            <person name="Tomita M."/>
            <person name="Numata K."/>
            <person name="Arakawa K."/>
        </authorList>
    </citation>
    <scope>NUCLEOTIDE SEQUENCE</scope>
</reference>
<organism evidence="1 2">
    <name type="scientific">Nephila pilipes</name>
    <name type="common">Giant wood spider</name>
    <name type="synonym">Nephila maculata</name>
    <dbReference type="NCBI Taxonomy" id="299642"/>
    <lineage>
        <taxon>Eukaryota</taxon>
        <taxon>Metazoa</taxon>
        <taxon>Ecdysozoa</taxon>
        <taxon>Arthropoda</taxon>
        <taxon>Chelicerata</taxon>
        <taxon>Arachnida</taxon>
        <taxon>Araneae</taxon>
        <taxon>Araneomorphae</taxon>
        <taxon>Entelegynae</taxon>
        <taxon>Araneoidea</taxon>
        <taxon>Nephilidae</taxon>
        <taxon>Nephila</taxon>
    </lineage>
</organism>
<proteinExistence type="predicted"/>
<comment type="caution">
    <text evidence="1">The sequence shown here is derived from an EMBL/GenBank/DDBJ whole genome shotgun (WGS) entry which is preliminary data.</text>
</comment>
<dbReference type="AlphaFoldDB" id="A0A8X6UFY5"/>